<dbReference type="AlphaFoldDB" id="A0A6J7LG64"/>
<feature type="region of interest" description="Disordered" evidence="1">
    <location>
        <begin position="1"/>
        <end position="24"/>
    </location>
</feature>
<reference evidence="2" key="1">
    <citation type="submission" date="2020-05" db="EMBL/GenBank/DDBJ databases">
        <authorList>
            <person name="Chiriac C."/>
            <person name="Salcher M."/>
            <person name="Ghai R."/>
            <person name="Kavagutti S V."/>
        </authorList>
    </citation>
    <scope>NUCLEOTIDE SEQUENCE</scope>
</reference>
<protein>
    <submittedName>
        <fullName evidence="2">Unannotated protein</fullName>
    </submittedName>
</protein>
<proteinExistence type="predicted"/>
<feature type="compositionally biased region" description="Polar residues" evidence="1">
    <location>
        <begin position="1"/>
        <end position="10"/>
    </location>
</feature>
<gene>
    <name evidence="2" type="ORF">UFOPK3773_02288</name>
</gene>
<organism evidence="2">
    <name type="scientific">freshwater metagenome</name>
    <dbReference type="NCBI Taxonomy" id="449393"/>
    <lineage>
        <taxon>unclassified sequences</taxon>
        <taxon>metagenomes</taxon>
        <taxon>ecological metagenomes</taxon>
    </lineage>
</organism>
<sequence length="61" mass="6418">MEGSTVTAMRTSRPRVFDRAATTTGRSRVSSTSLVKSLGAAKSAVSPTSPSGRVRFTKARC</sequence>
<evidence type="ECO:0000313" key="2">
    <source>
        <dbReference type="EMBL" id="CAB4964704.1"/>
    </source>
</evidence>
<accession>A0A6J7LG64</accession>
<dbReference type="EMBL" id="CAFBNF010000379">
    <property type="protein sequence ID" value="CAB4964704.1"/>
    <property type="molecule type" value="Genomic_DNA"/>
</dbReference>
<name>A0A6J7LG64_9ZZZZ</name>
<evidence type="ECO:0000256" key="1">
    <source>
        <dbReference type="SAM" id="MobiDB-lite"/>
    </source>
</evidence>